<proteinExistence type="inferred from homology"/>
<evidence type="ECO:0000256" key="6">
    <source>
        <dbReference type="ARBA" id="ARBA00032755"/>
    </source>
</evidence>
<dbReference type="GO" id="GO:0009264">
    <property type="term" value="P:deoxyribonucleotide catabolic process"/>
    <property type="evidence" value="ECO:0007669"/>
    <property type="project" value="InterPro"/>
</dbReference>
<evidence type="ECO:0000256" key="5">
    <source>
        <dbReference type="ARBA" id="ARBA00023270"/>
    </source>
</evidence>
<sequence>MSSTTLPPSSEPTASEVLVQEYLAQNPVLDKELGDIEIMTDRYTNAEWAKQIAETVERVQGNLERGARKYECPAVASKEFAKTIDHTVLKLDAKEGQIDALCSEARTEGFKSVCVRLNYVSRCVSNLKGSDVLVACVVGFHEGTQDTYSKLREARAAVVAGAAELDVVLNHSILTSVPSTASVITSDSLTAFNTAANSKPPDGASTPVEGPYSKTNKAAPSKDLPTTSSPEAEAELPNYSAIYTELASIRSLCPNPVVLKLILETSQLTPSQILAASHLAAAANFDFIKTSTGFNGAGATLPNIQLMVAASEYLSTIYPRSNKTRRGMEVKASGGVRSLEDAVMYLEAGATRLGTSSGLWIMQEARRVGEERTGQRPGGVSRLYTDDSTDGY</sequence>
<dbReference type="SMART" id="SM01133">
    <property type="entry name" value="DeoC"/>
    <property type="match status" value="1"/>
</dbReference>
<dbReference type="EMBL" id="ML977570">
    <property type="protein sequence ID" value="KAF2003803.1"/>
    <property type="molecule type" value="Genomic_DNA"/>
</dbReference>
<dbReference type="Gene3D" id="3.20.20.70">
    <property type="entry name" value="Aldolase class I"/>
    <property type="match status" value="2"/>
</dbReference>
<evidence type="ECO:0000313" key="10">
    <source>
        <dbReference type="Proteomes" id="UP000799779"/>
    </source>
</evidence>
<dbReference type="EC" id="4.1.2.4" evidence="2"/>
<feature type="region of interest" description="Disordered" evidence="8">
    <location>
        <begin position="368"/>
        <end position="392"/>
    </location>
</feature>
<dbReference type="Pfam" id="PF01791">
    <property type="entry name" value="DeoC"/>
    <property type="match status" value="1"/>
</dbReference>
<organism evidence="9 10">
    <name type="scientific">Amniculicola lignicola CBS 123094</name>
    <dbReference type="NCBI Taxonomy" id="1392246"/>
    <lineage>
        <taxon>Eukaryota</taxon>
        <taxon>Fungi</taxon>
        <taxon>Dikarya</taxon>
        <taxon>Ascomycota</taxon>
        <taxon>Pezizomycotina</taxon>
        <taxon>Dothideomycetes</taxon>
        <taxon>Pleosporomycetidae</taxon>
        <taxon>Pleosporales</taxon>
        <taxon>Amniculicolaceae</taxon>
        <taxon>Amniculicola</taxon>
    </lineage>
</organism>
<gene>
    <name evidence="9" type="ORF">P154DRAFT_572634</name>
</gene>
<dbReference type="GO" id="GO:0005737">
    <property type="term" value="C:cytoplasm"/>
    <property type="evidence" value="ECO:0007669"/>
    <property type="project" value="InterPro"/>
</dbReference>
<feature type="compositionally biased region" description="Polar residues" evidence="8">
    <location>
        <begin position="213"/>
        <end position="230"/>
    </location>
</feature>
<feature type="region of interest" description="Disordered" evidence="8">
    <location>
        <begin position="195"/>
        <end position="231"/>
    </location>
</feature>
<dbReference type="SUPFAM" id="SSF51569">
    <property type="entry name" value="Aldolase"/>
    <property type="match status" value="1"/>
</dbReference>
<protein>
    <recommendedName>
        <fullName evidence="2">deoxyribose-phosphate aldolase</fullName>
        <ecNumber evidence="2">4.1.2.4</ecNumber>
    </recommendedName>
    <alternativeName>
        <fullName evidence="6">2-deoxy-D-ribose 5-phosphate aldolase</fullName>
    </alternativeName>
</protein>
<name>A0A6A5WPK0_9PLEO</name>
<dbReference type="GO" id="GO:0046386">
    <property type="term" value="P:deoxyribose phosphate catabolic process"/>
    <property type="evidence" value="ECO:0007669"/>
    <property type="project" value="UniProtKB-UniPathway"/>
</dbReference>
<dbReference type="Proteomes" id="UP000799779">
    <property type="component" value="Unassembled WGS sequence"/>
</dbReference>
<evidence type="ECO:0000256" key="3">
    <source>
        <dbReference type="ARBA" id="ARBA00022490"/>
    </source>
</evidence>
<accession>A0A6A5WPK0</accession>
<dbReference type="HAMAP" id="MF_00114">
    <property type="entry name" value="DeoC_type1"/>
    <property type="match status" value="1"/>
</dbReference>
<dbReference type="PANTHER" id="PTHR10889:SF1">
    <property type="entry name" value="DEOXYRIBOSE-PHOSPHATE ALDOLASE"/>
    <property type="match status" value="1"/>
</dbReference>
<keyword evidence="4" id="KW-0456">Lyase</keyword>
<dbReference type="InterPro" id="IPR013785">
    <property type="entry name" value="Aldolase_TIM"/>
</dbReference>
<evidence type="ECO:0000256" key="7">
    <source>
        <dbReference type="ARBA" id="ARBA00048791"/>
    </source>
</evidence>
<comment type="similarity">
    <text evidence="1">Belongs to the DeoC/FbaB aldolase family. DeoC type 1 subfamily.</text>
</comment>
<dbReference type="AlphaFoldDB" id="A0A6A5WPK0"/>
<dbReference type="PANTHER" id="PTHR10889">
    <property type="entry name" value="DEOXYRIBOSE-PHOSPHATE ALDOLASE"/>
    <property type="match status" value="1"/>
</dbReference>
<keyword evidence="3" id="KW-0963">Cytoplasm</keyword>
<reference evidence="9" key="1">
    <citation type="journal article" date="2020" name="Stud. Mycol.">
        <title>101 Dothideomycetes genomes: a test case for predicting lifestyles and emergence of pathogens.</title>
        <authorList>
            <person name="Haridas S."/>
            <person name="Albert R."/>
            <person name="Binder M."/>
            <person name="Bloem J."/>
            <person name="Labutti K."/>
            <person name="Salamov A."/>
            <person name="Andreopoulos B."/>
            <person name="Baker S."/>
            <person name="Barry K."/>
            <person name="Bills G."/>
            <person name="Bluhm B."/>
            <person name="Cannon C."/>
            <person name="Castanera R."/>
            <person name="Culley D."/>
            <person name="Daum C."/>
            <person name="Ezra D."/>
            <person name="Gonzalez J."/>
            <person name="Henrissat B."/>
            <person name="Kuo A."/>
            <person name="Liang C."/>
            <person name="Lipzen A."/>
            <person name="Lutzoni F."/>
            <person name="Magnuson J."/>
            <person name="Mondo S."/>
            <person name="Nolan M."/>
            <person name="Ohm R."/>
            <person name="Pangilinan J."/>
            <person name="Park H.-J."/>
            <person name="Ramirez L."/>
            <person name="Alfaro M."/>
            <person name="Sun H."/>
            <person name="Tritt A."/>
            <person name="Yoshinaga Y."/>
            <person name="Zwiers L.-H."/>
            <person name="Turgeon B."/>
            <person name="Goodwin S."/>
            <person name="Spatafora J."/>
            <person name="Crous P."/>
            <person name="Grigoriev I."/>
        </authorList>
    </citation>
    <scope>NUCLEOTIDE SEQUENCE</scope>
    <source>
        <strain evidence="9">CBS 123094</strain>
    </source>
</reference>
<evidence type="ECO:0000256" key="8">
    <source>
        <dbReference type="SAM" id="MobiDB-lite"/>
    </source>
</evidence>
<dbReference type="InterPro" id="IPR002915">
    <property type="entry name" value="DeoC/FbaB/LacD_aldolase"/>
</dbReference>
<dbReference type="InterPro" id="IPR028581">
    <property type="entry name" value="DeoC_typeI"/>
</dbReference>
<dbReference type="UniPathway" id="UPA00002">
    <property type="reaction ID" value="UER00468"/>
</dbReference>
<evidence type="ECO:0000256" key="4">
    <source>
        <dbReference type="ARBA" id="ARBA00023239"/>
    </source>
</evidence>
<evidence type="ECO:0000256" key="2">
    <source>
        <dbReference type="ARBA" id="ARBA00012515"/>
    </source>
</evidence>
<evidence type="ECO:0000256" key="1">
    <source>
        <dbReference type="ARBA" id="ARBA00010936"/>
    </source>
</evidence>
<dbReference type="GO" id="GO:0004139">
    <property type="term" value="F:deoxyribose-phosphate aldolase activity"/>
    <property type="evidence" value="ECO:0007669"/>
    <property type="project" value="UniProtKB-EC"/>
</dbReference>
<dbReference type="OrthoDB" id="70823at2759"/>
<dbReference type="InterPro" id="IPR011343">
    <property type="entry name" value="DeoC"/>
</dbReference>
<dbReference type="GO" id="GO:0016052">
    <property type="term" value="P:carbohydrate catabolic process"/>
    <property type="evidence" value="ECO:0007669"/>
    <property type="project" value="TreeGrafter"/>
</dbReference>
<keyword evidence="5" id="KW-0704">Schiff base</keyword>
<evidence type="ECO:0000313" key="9">
    <source>
        <dbReference type="EMBL" id="KAF2003803.1"/>
    </source>
</evidence>
<comment type="catalytic activity">
    <reaction evidence="7">
        <text>2-deoxy-D-ribose 5-phosphate = D-glyceraldehyde 3-phosphate + acetaldehyde</text>
        <dbReference type="Rhea" id="RHEA:12821"/>
        <dbReference type="ChEBI" id="CHEBI:15343"/>
        <dbReference type="ChEBI" id="CHEBI:59776"/>
        <dbReference type="ChEBI" id="CHEBI:62877"/>
        <dbReference type="EC" id="4.1.2.4"/>
    </reaction>
</comment>
<keyword evidence="10" id="KW-1185">Reference proteome</keyword>